<dbReference type="Proteomes" id="UP000001075">
    <property type="component" value="Unassembled WGS sequence"/>
</dbReference>
<evidence type="ECO:0000256" key="1">
    <source>
        <dbReference type="SAM" id="MobiDB-lite"/>
    </source>
</evidence>
<sequence>MKITNIHLPPGASPKMMAGQEPTAPSHLLATKMPTMATWISHQACSQNTLSTQ</sequence>
<dbReference type="InParanoid" id="G3IE27"/>
<evidence type="ECO:0000313" key="3">
    <source>
        <dbReference type="Proteomes" id="UP000001075"/>
    </source>
</evidence>
<proteinExistence type="predicted"/>
<organism evidence="2 3">
    <name type="scientific">Cricetulus griseus</name>
    <name type="common">Chinese hamster</name>
    <name type="synonym">Cricetulus barabensis griseus</name>
    <dbReference type="NCBI Taxonomy" id="10029"/>
    <lineage>
        <taxon>Eukaryota</taxon>
        <taxon>Metazoa</taxon>
        <taxon>Chordata</taxon>
        <taxon>Craniata</taxon>
        <taxon>Vertebrata</taxon>
        <taxon>Euteleostomi</taxon>
        <taxon>Mammalia</taxon>
        <taxon>Eutheria</taxon>
        <taxon>Euarchontoglires</taxon>
        <taxon>Glires</taxon>
        <taxon>Rodentia</taxon>
        <taxon>Myomorpha</taxon>
        <taxon>Muroidea</taxon>
        <taxon>Cricetidae</taxon>
        <taxon>Cricetinae</taxon>
        <taxon>Cricetulus</taxon>
    </lineage>
</organism>
<gene>
    <name evidence="2" type="ORF">I79_021969</name>
</gene>
<reference evidence="3" key="1">
    <citation type="journal article" date="2011" name="Nat. Biotechnol.">
        <title>The genomic sequence of the Chinese hamster ovary (CHO)-K1 cell line.</title>
        <authorList>
            <person name="Xu X."/>
            <person name="Nagarajan H."/>
            <person name="Lewis N.E."/>
            <person name="Pan S."/>
            <person name="Cai Z."/>
            <person name="Liu X."/>
            <person name="Chen W."/>
            <person name="Xie M."/>
            <person name="Wang W."/>
            <person name="Hammond S."/>
            <person name="Andersen M.R."/>
            <person name="Neff N."/>
            <person name="Passarelli B."/>
            <person name="Koh W."/>
            <person name="Fan H.C."/>
            <person name="Wang J."/>
            <person name="Gui Y."/>
            <person name="Lee K.H."/>
            <person name="Betenbaugh M.J."/>
            <person name="Quake S.R."/>
            <person name="Famili I."/>
            <person name="Palsson B.O."/>
            <person name="Wang J."/>
        </authorList>
    </citation>
    <scope>NUCLEOTIDE SEQUENCE [LARGE SCALE GENOMIC DNA]</scope>
    <source>
        <strain evidence="3">CHO K1 cell line</strain>
    </source>
</reference>
<dbReference type="AlphaFoldDB" id="G3IE27"/>
<feature type="region of interest" description="Disordered" evidence="1">
    <location>
        <begin position="1"/>
        <end position="22"/>
    </location>
</feature>
<accession>G3IE27</accession>
<evidence type="ECO:0000313" key="2">
    <source>
        <dbReference type="EMBL" id="EGW09934.1"/>
    </source>
</evidence>
<dbReference type="EMBL" id="JH002131">
    <property type="protein sequence ID" value="EGW09934.1"/>
    <property type="molecule type" value="Genomic_DNA"/>
</dbReference>
<protein>
    <submittedName>
        <fullName evidence="2">Uncharacterized protein</fullName>
    </submittedName>
</protein>
<name>G3IE27_CRIGR</name>